<organism evidence="1 2">
    <name type="scientific">Hypoxylon rubiginosum</name>
    <dbReference type="NCBI Taxonomy" id="110542"/>
    <lineage>
        <taxon>Eukaryota</taxon>
        <taxon>Fungi</taxon>
        <taxon>Dikarya</taxon>
        <taxon>Ascomycota</taxon>
        <taxon>Pezizomycotina</taxon>
        <taxon>Sordariomycetes</taxon>
        <taxon>Xylariomycetidae</taxon>
        <taxon>Xylariales</taxon>
        <taxon>Hypoxylaceae</taxon>
        <taxon>Hypoxylon</taxon>
    </lineage>
</organism>
<sequence length="157" mass="16965">MIISNIFQIVSVLALIALAAADGPTCETSPASPWVLDCLQAAENISKDIGDRIGNEDCVLPNTIKSKCETVKTHHSCKVDLCFVGGTSEGAVQKNRIVDAAKKLIYDGGCGQFAIDGDKQGLKIGGFYTIDNPREEFKTDKWCHAPKKSMKVQFSKS</sequence>
<name>A0ACB9ZG15_9PEZI</name>
<dbReference type="Proteomes" id="UP001497700">
    <property type="component" value="Unassembled WGS sequence"/>
</dbReference>
<keyword evidence="2" id="KW-1185">Reference proteome</keyword>
<proteinExistence type="predicted"/>
<dbReference type="EMBL" id="MU393424">
    <property type="protein sequence ID" value="KAI4870526.1"/>
    <property type="molecule type" value="Genomic_DNA"/>
</dbReference>
<reference evidence="1 2" key="1">
    <citation type="journal article" date="2022" name="New Phytol.">
        <title>Ecological generalism drives hyperdiversity of secondary metabolite gene clusters in xylarialean endophytes.</title>
        <authorList>
            <person name="Franco M.E.E."/>
            <person name="Wisecaver J.H."/>
            <person name="Arnold A.E."/>
            <person name="Ju Y.M."/>
            <person name="Slot J.C."/>
            <person name="Ahrendt S."/>
            <person name="Moore L.P."/>
            <person name="Eastman K.E."/>
            <person name="Scott K."/>
            <person name="Konkel Z."/>
            <person name="Mondo S.J."/>
            <person name="Kuo A."/>
            <person name="Hayes R.D."/>
            <person name="Haridas S."/>
            <person name="Andreopoulos B."/>
            <person name="Riley R."/>
            <person name="LaButti K."/>
            <person name="Pangilinan J."/>
            <person name="Lipzen A."/>
            <person name="Amirebrahimi M."/>
            <person name="Yan J."/>
            <person name="Adam C."/>
            <person name="Keymanesh K."/>
            <person name="Ng V."/>
            <person name="Louie K."/>
            <person name="Northen T."/>
            <person name="Drula E."/>
            <person name="Henrissat B."/>
            <person name="Hsieh H.M."/>
            <person name="Youens-Clark K."/>
            <person name="Lutzoni F."/>
            <person name="Miadlikowska J."/>
            <person name="Eastwood D.C."/>
            <person name="Hamelin R.C."/>
            <person name="Grigoriev I.V."/>
            <person name="U'Ren J.M."/>
        </authorList>
    </citation>
    <scope>NUCLEOTIDE SEQUENCE [LARGE SCALE GENOMIC DNA]</scope>
    <source>
        <strain evidence="1 2">CBS 119005</strain>
    </source>
</reference>
<evidence type="ECO:0000313" key="2">
    <source>
        <dbReference type="Proteomes" id="UP001497700"/>
    </source>
</evidence>
<comment type="caution">
    <text evidence="1">The sequence shown here is derived from an EMBL/GenBank/DDBJ whole genome shotgun (WGS) entry which is preliminary data.</text>
</comment>
<accession>A0ACB9ZG15</accession>
<protein>
    <submittedName>
        <fullName evidence="1">Uncharacterized protein</fullName>
    </submittedName>
</protein>
<gene>
    <name evidence="1" type="ORF">F4820DRAFT_443241</name>
</gene>
<evidence type="ECO:0000313" key="1">
    <source>
        <dbReference type="EMBL" id="KAI4870526.1"/>
    </source>
</evidence>